<evidence type="ECO:0000313" key="1">
    <source>
        <dbReference type="EMBL" id="QQK39815.1"/>
    </source>
</evidence>
<dbReference type="SUPFAM" id="SSF52777">
    <property type="entry name" value="CoA-dependent acyltransferases"/>
    <property type="match status" value="1"/>
</dbReference>
<gene>
    <name evidence="1" type="ORF">Pdw03_2669</name>
</gene>
<dbReference type="Gene3D" id="3.30.559.30">
    <property type="entry name" value="Nonribosomal peptide synthetase, condensation domain"/>
    <property type="match status" value="1"/>
</dbReference>
<name>A0A7T7BHC4_PENDI</name>
<dbReference type="Proteomes" id="UP000595662">
    <property type="component" value="Chromosome 1"/>
</dbReference>
<dbReference type="EMBL" id="CP060774">
    <property type="protein sequence ID" value="QQK39815.1"/>
    <property type="molecule type" value="Genomic_DNA"/>
</dbReference>
<dbReference type="GeneID" id="26237095"/>
<accession>A0A7T7BHC4</accession>
<dbReference type="Gene3D" id="3.30.559.10">
    <property type="entry name" value="Chloramphenicol acetyltransferase-like domain"/>
    <property type="match status" value="1"/>
</dbReference>
<evidence type="ECO:0000313" key="2">
    <source>
        <dbReference type="Proteomes" id="UP000595662"/>
    </source>
</evidence>
<sequence>MRNAIEAALVVNPILLSFLVVNNDNLVSDLSLFVSIQQTREVLDRCIQDYGVVDTLDDVRSVAMNYPYPDHTKLPGPLFRTLLLFVRQTSSTAAIINIGHSVIDKTSHQHFLHDVNRALRGESLTPHVSYKKWADEYHLLRRSPFAECAIEFHSKYLCDLKEHCHVLWPFPTYRLAITPERNHLDGHYMSFSATGLLKLCRVHPLLTPSVVIKSALALLVISRTNHTHALFGSFEASRSDFPFSSDQNATNDTMDIAGPVFNVLVNLVAFRPKESVLNYLLAMQQEQSLFNKHATVPWREVFSRIRCTDKTFAQIADALLYNWMPGLSALVAGPVPYGSMEVSQIQIRAKFGMLVNAGISQNGTEVILQFEGSLANRSTMWIERVGEELKNICLWLVKEESWSLPLENFTQSIF</sequence>
<dbReference type="VEuPathDB" id="FungiDB:PDIP_87810"/>
<dbReference type="KEGG" id="pdp:PDIP_87810"/>
<dbReference type="RefSeq" id="XP_014530452.2">
    <property type="nucleotide sequence ID" value="XM_014674966.2"/>
</dbReference>
<reference evidence="1 2" key="1">
    <citation type="submission" date="2020-08" db="EMBL/GenBank/DDBJ databases">
        <title>The completed genome sequence of the pathogenic ascomycete fungus Penicillium digitatum.</title>
        <authorList>
            <person name="Wang M."/>
        </authorList>
    </citation>
    <scope>NUCLEOTIDE SEQUENCE [LARGE SCALE GENOMIC DNA]</scope>
    <source>
        <strain evidence="1 2">PdW03</strain>
    </source>
</reference>
<dbReference type="AlphaFoldDB" id="A0A7T7BHC4"/>
<organism evidence="1 2">
    <name type="scientific">Penicillium digitatum</name>
    <name type="common">Green mold</name>
    <dbReference type="NCBI Taxonomy" id="36651"/>
    <lineage>
        <taxon>Eukaryota</taxon>
        <taxon>Fungi</taxon>
        <taxon>Dikarya</taxon>
        <taxon>Ascomycota</taxon>
        <taxon>Pezizomycotina</taxon>
        <taxon>Eurotiomycetes</taxon>
        <taxon>Eurotiomycetidae</taxon>
        <taxon>Eurotiales</taxon>
        <taxon>Aspergillaceae</taxon>
        <taxon>Penicillium</taxon>
    </lineage>
</organism>
<proteinExistence type="predicted"/>
<dbReference type="InterPro" id="IPR023213">
    <property type="entry name" value="CAT-like_dom_sf"/>
</dbReference>
<protein>
    <submittedName>
        <fullName evidence="1">Acyl-CoA synthetase family member 2, mitochondrial</fullName>
    </submittedName>
</protein>